<name>A0A4U9TBS6_SERFO</name>
<reference evidence="1" key="1">
    <citation type="submission" date="2019-05" db="EMBL/GenBank/DDBJ databases">
        <authorList>
            <consortium name="Pathogen Informatics"/>
        </authorList>
    </citation>
    <scope>NUCLEOTIDE SEQUENCE [LARGE SCALE GENOMIC DNA]</scope>
    <source>
        <strain evidence="1">NCTC12965</strain>
    </source>
</reference>
<evidence type="ECO:0000313" key="1">
    <source>
        <dbReference type="EMBL" id="VTR16333.1"/>
    </source>
</evidence>
<sequence>MAGTDGSTCIDVSAGEGVPPEPVLDVSRYNFYQLVELLNQMAVAWQNPRVSAQASR</sequence>
<gene>
    <name evidence="1" type="ORF">NCTC12965_00217</name>
</gene>
<organism evidence="1">
    <name type="scientific">Serratia fonticola</name>
    <dbReference type="NCBI Taxonomy" id="47917"/>
    <lineage>
        <taxon>Bacteria</taxon>
        <taxon>Pseudomonadati</taxon>
        <taxon>Pseudomonadota</taxon>
        <taxon>Gammaproteobacteria</taxon>
        <taxon>Enterobacterales</taxon>
        <taxon>Yersiniaceae</taxon>
        <taxon>Serratia</taxon>
    </lineage>
</organism>
<accession>A0A4U9TBS6</accession>
<dbReference type="EMBL" id="CABEEZ010000013">
    <property type="protein sequence ID" value="VTR16333.1"/>
    <property type="molecule type" value="Genomic_DNA"/>
</dbReference>
<protein>
    <submittedName>
        <fullName evidence="1">Uncharacterized protein</fullName>
    </submittedName>
</protein>
<proteinExistence type="predicted"/>
<dbReference type="AlphaFoldDB" id="A0A4U9TBS6"/>